<evidence type="ECO:0000256" key="7">
    <source>
        <dbReference type="ARBA" id="ARBA00023054"/>
    </source>
</evidence>
<dbReference type="PROSITE" id="PS50067">
    <property type="entry name" value="KINESIN_MOTOR_2"/>
    <property type="match status" value="1"/>
</dbReference>
<dbReference type="AlphaFoldDB" id="F6XKS9"/>
<evidence type="ECO:0000256" key="8">
    <source>
        <dbReference type="ARBA" id="ARBA00023175"/>
    </source>
</evidence>
<dbReference type="PANTHER" id="PTHR47972:SF45">
    <property type="entry name" value="PROTEIN CLARET SEGREGATIONAL"/>
    <property type="match status" value="1"/>
</dbReference>
<dbReference type="GO" id="GO:0005874">
    <property type="term" value="C:microtubule"/>
    <property type="evidence" value="ECO:0000318"/>
    <property type="project" value="GO_Central"/>
</dbReference>
<dbReference type="OrthoDB" id="3176171at2759"/>
<keyword evidence="3" id="KW-0963">Cytoplasm</keyword>
<evidence type="ECO:0000256" key="1">
    <source>
        <dbReference type="ARBA" id="ARBA00004245"/>
    </source>
</evidence>
<dbReference type="eggNOG" id="KOG0239">
    <property type="taxonomic scope" value="Eukaryota"/>
</dbReference>
<evidence type="ECO:0000256" key="2">
    <source>
        <dbReference type="ARBA" id="ARBA00010899"/>
    </source>
</evidence>
<dbReference type="HOGENOM" id="CLU_001485_12_4_1"/>
<dbReference type="GeneID" id="100027350"/>
<evidence type="ECO:0000256" key="11">
    <source>
        <dbReference type="RuleBase" id="RU000394"/>
    </source>
</evidence>
<keyword evidence="9" id="KW-0206">Cytoskeleton</keyword>
<dbReference type="InParanoid" id="F6XKS9"/>
<dbReference type="SUPFAM" id="SSF52540">
    <property type="entry name" value="P-loop containing nucleoside triphosphate hydrolases"/>
    <property type="match status" value="1"/>
</dbReference>
<dbReference type="GeneTree" id="ENSGT00940000164565"/>
<dbReference type="InterPro" id="IPR001752">
    <property type="entry name" value="Kinesin_motor_dom"/>
</dbReference>
<dbReference type="GO" id="GO:0007018">
    <property type="term" value="P:microtubule-based movement"/>
    <property type="evidence" value="ECO:0000318"/>
    <property type="project" value="GO_Central"/>
</dbReference>
<dbReference type="GO" id="GO:0008017">
    <property type="term" value="F:microtubule binding"/>
    <property type="evidence" value="ECO:0000318"/>
    <property type="project" value="GO_Central"/>
</dbReference>
<dbReference type="STRING" id="13616.ENSMODP00000017670"/>
<dbReference type="CTD" id="3833"/>
<dbReference type="InterPro" id="IPR036961">
    <property type="entry name" value="Kinesin_motor_dom_sf"/>
</dbReference>
<dbReference type="Gene3D" id="3.40.850.10">
    <property type="entry name" value="Kinesin motor domain"/>
    <property type="match status" value="1"/>
</dbReference>
<keyword evidence="8 10" id="KW-0505">Motor protein</keyword>
<evidence type="ECO:0000259" key="14">
    <source>
        <dbReference type="PROSITE" id="PS50067"/>
    </source>
</evidence>
<name>F6XKS9_MONDO</name>
<evidence type="ECO:0000256" key="4">
    <source>
        <dbReference type="ARBA" id="ARBA00022701"/>
    </source>
</evidence>
<evidence type="ECO:0000256" key="5">
    <source>
        <dbReference type="ARBA" id="ARBA00022741"/>
    </source>
</evidence>
<comment type="similarity">
    <text evidence="2">Belongs to the TRAFAC class myosin-kinesin ATPase superfamily. Kinesin family. KIN-14 subfamily.</text>
</comment>
<proteinExistence type="inferred from homology"/>
<feature type="domain" description="Kinesin motor" evidence="14">
    <location>
        <begin position="334"/>
        <end position="690"/>
    </location>
</feature>
<reference evidence="15 16" key="1">
    <citation type="journal article" date="2007" name="Nature">
        <title>Genome of the marsupial Monodelphis domestica reveals innovation in non-coding sequences.</title>
        <authorList>
            <person name="Mikkelsen T.S."/>
            <person name="Wakefield M.J."/>
            <person name="Aken B."/>
            <person name="Amemiya C.T."/>
            <person name="Chang J.L."/>
            <person name="Duke S."/>
            <person name="Garber M."/>
            <person name="Gentles A.J."/>
            <person name="Goodstadt L."/>
            <person name="Heger A."/>
            <person name="Jurka J."/>
            <person name="Kamal M."/>
            <person name="Mauceli E."/>
            <person name="Searle S.M."/>
            <person name="Sharpe T."/>
            <person name="Baker M.L."/>
            <person name="Batzer M.A."/>
            <person name="Benos P.V."/>
            <person name="Belov K."/>
            <person name="Clamp M."/>
            <person name="Cook A."/>
            <person name="Cuff J."/>
            <person name="Das R."/>
            <person name="Davidow L."/>
            <person name="Deakin J.E."/>
            <person name="Fazzari M.J."/>
            <person name="Glass J.L."/>
            <person name="Grabherr M."/>
            <person name="Greally J.M."/>
            <person name="Gu W."/>
            <person name="Hore T.A."/>
            <person name="Huttley G.A."/>
            <person name="Kleber M."/>
            <person name="Jirtle R.L."/>
            <person name="Koina E."/>
            <person name="Lee J.T."/>
            <person name="Mahony S."/>
            <person name="Marra M.A."/>
            <person name="Miller R.D."/>
            <person name="Nicholls R.D."/>
            <person name="Oda M."/>
            <person name="Papenfuss A.T."/>
            <person name="Parra Z.E."/>
            <person name="Pollock D.D."/>
            <person name="Ray D.A."/>
            <person name="Schein J.E."/>
            <person name="Speed T.P."/>
            <person name="Thompson K."/>
            <person name="VandeBerg J.L."/>
            <person name="Wade C.M."/>
            <person name="Walker J.A."/>
            <person name="Waters P.D."/>
            <person name="Webber C."/>
            <person name="Weidman J.R."/>
            <person name="Xie X."/>
            <person name="Zody M.C."/>
            <person name="Baldwin J."/>
            <person name="Abdouelleil A."/>
            <person name="Abdulkadir J."/>
            <person name="Abebe A."/>
            <person name="Abera B."/>
            <person name="Abreu J."/>
            <person name="Acer S.C."/>
            <person name="Aftuck L."/>
            <person name="Alexander A."/>
            <person name="An P."/>
            <person name="Anderson E."/>
            <person name="Anderson S."/>
            <person name="Arachi H."/>
            <person name="Azer M."/>
            <person name="Bachantsang P."/>
            <person name="Barry A."/>
            <person name="Bayul T."/>
            <person name="Berlin A."/>
            <person name="Bessette D."/>
            <person name="Bloom T."/>
            <person name="Bloom T."/>
            <person name="Boguslavskiy L."/>
            <person name="Bonnet C."/>
            <person name="Boukhgalter B."/>
            <person name="Bourzgui I."/>
            <person name="Brown A."/>
            <person name="Cahill P."/>
            <person name="Channer S."/>
            <person name="Cheshatsang Y."/>
            <person name="Chuda L."/>
            <person name="Citroen M."/>
            <person name="Collymore A."/>
            <person name="Cooke P."/>
            <person name="Costello M."/>
            <person name="D'Aco K."/>
            <person name="Daza R."/>
            <person name="De Haan G."/>
            <person name="DeGray S."/>
            <person name="DeMaso C."/>
            <person name="Dhargay N."/>
            <person name="Dooley K."/>
            <person name="Dooley E."/>
            <person name="Doricent M."/>
            <person name="Dorje P."/>
            <person name="Dorjee K."/>
            <person name="Dupes A."/>
            <person name="Elong R."/>
            <person name="Falk J."/>
            <person name="Farina A."/>
            <person name="Faro S."/>
            <person name="Ferguson D."/>
            <person name="Fisher S."/>
            <person name="Foley C.D."/>
            <person name="Franke A."/>
            <person name="Friedrich D."/>
            <person name="Gadbois L."/>
            <person name="Gearin G."/>
            <person name="Gearin C.R."/>
            <person name="Giannoukos G."/>
            <person name="Goode T."/>
            <person name="Graham J."/>
            <person name="Grandbois E."/>
            <person name="Grewal S."/>
            <person name="Gyaltsen K."/>
            <person name="Hafez N."/>
            <person name="Hagos B."/>
            <person name="Hall J."/>
            <person name="Henson C."/>
            <person name="Hollinger A."/>
            <person name="Honan T."/>
            <person name="Huard M.D."/>
            <person name="Hughes L."/>
            <person name="Hurhula B."/>
            <person name="Husby M.E."/>
            <person name="Kamat A."/>
            <person name="Kanga B."/>
            <person name="Kashin S."/>
            <person name="Khazanovich D."/>
            <person name="Kisner P."/>
            <person name="Lance K."/>
            <person name="Lara M."/>
            <person name="Lee W."/>
            <person name="Lennon N."/>
            <person name="Letendre F."/>
            <person name="LeVine R."/>
            <person name="Lipovsky A."/>
            <person name="Liu X."/>
            <person name="Liu J."/>
            <person name="Liu S."/>
            <person name="Lokyitsang T."/>
            <person name="Lokyitsang Y."/>
            <person name="Lubonja R."/>
            <person name="Lui A."/>
            <person name="MacDonald P."/>
            <person name="Magnisalis V."/>
            <person name="Maru K."/>
            <person name="Matthews C."/>
            <person name="McCusker W."/>
            <person name="McDonough S."/>
            <person name="Mehta T."/>
            <person name="Meldrim J."/>
            <person name="Meneus L."/>
            <person name="Mihai O."/>
            <person name="Mihalev A."/>
            <person name="Mihova T."/>
            <person name="Mittelman R."/>
            <person name="Mlenga V."/>
            <person name="Montmayeur A."/>
            <person name="Mulrain L."/>
            <person name="Navidi A."/>
            <person name="Naylor J."/>
            <person name="Negash T."/>
            <person name="Nguyen T."/>
            <person name="Nguyen N."/>
            <person name="Nicol R."/>
            <person name="Norbu C."/>
            <person name="Norbu N."/>
            <person name="Novod N."/>
            <person name="O'Neill B."/>
            <person name="Osman S."/>
            <person name="Markiewicz E."/>
            <person name="Oyono O.L."/>
            <person name="Patti C."/>
            <person name="Phunkhang P."/>
            <person name="Pierre F."/>
            <person name="Priest M."/>
            <person name="Raghuraman S."/>
            <person name="Rege F."/>
            <person name="Reyes R."/>
            <person name="Rise C."/>
            <person name="Rogov P."/>
            <person name="Ross K."/>
            <person name="Ryan E."/>
            <person name="Settipalli S."/>
            <person name="Shea T."/>
            <person name="Sherpa N."/>
            <person name="Shi L."/>
            <person name="Shih D."/>
            <person name="Sparrow T."/>
            <person name="Spaulding J."/>
            <person name="Stalker J."/>
            <person name="Stange-Thomann N."/>
            <person name="Stavropoulos S."/>
            <person name="Stone C."/>
            <person name="Strader C."/>
            <person name="Tesfaye S."/>
            <person name="Thomson T."/>
            <person name="Thoulutsang Y."/>
            <person name="Thoulutsang D."/>
            <person name="Topham K."/>
            <person name="Topping I."/>
            <person name="Tsamla T."/>
            <person name="Vassiliev H."/>
            <person name="Vo A."/>
            <person name="Wangchuk T."/>
            <person name="Wangdi T."/>
            <person name="Weiand M."/>
            <person name="Wilkinson J."/>
            <person name="Wilson A."/>
            <person name="Yadav S."/>
            <person name="Young G."/>
            <person name="Yu Q."/>
            <person name="Zembek L."/>
            <person name="Zhong D."/>
            <person name="Zimmer A."/>
            <person name="Zwirko Z."/>
            <person name="Jaffe D.B."/>
            <person name="Alvarez P."/>
            <person name="Brockman W."/>
            <person name="Butler J."/>
            <person name="Chin C."/>
            <person name="Gnerre S."/>
            <person name="MacCallum I."/>
            <person name="Graves J.A."/>
            <person name="Ponting C.P."/>
            <person name="Breen M."/>
            <person name="Samollow P.B."/>
            <person name="Lander E.S."/>
            <person name="Lindblad-Toh K."/>
        </authorList>
    </citation>
    <scope>NUCLEOTIDE SEQUENCE [LARGE SCALE GENOMIC DNA]</scope>
</reference>
<dbReference type="PANTHER" id="PTHR47972">
    <property type="entry name" value="KINESIN-LIKE PROTEIN KLP-3"/>
    <property type="match status" value="1"/>
</dbReference>
<evidence type="ECO:0000313" key="15">
    <source>
        <dbReference type="Ensembl" id="ENSMODP00000017670.3"/>
    </source>
</evidence>
<dbReference type="GO" id="GO:0005871">
    <property type="term" value="C:kinesin complex"/>
    <property type="evidence" value="ECO:0000318"/>
    <property type="project" value="GO_Central"/>
</dbReference>
<keyword evidence="5 10" id="KW-0547">Nucleotide-binding</keyword>
<gene>
    <name evidence="15" type="primary">KIFC1</name>
</gene>
<dbReference type="InterPro" id="IPR019821">
    <property type="entry name" value="Kinesin_motor_CS"/>
</dbReference>
<feature type="region of interest" description="Disordered" evidence="13">
    <location>
        <begin position="112"/>
        <end position="161"/>
    </location>
</feature>
<dbReference type="GO" id="GO:0005524">
    <property type="term" value="F:ATP binding"/>
    <property type="evidence" value="ECO:0007669"/>
    <property type="project" value="UniProtKB-UniRule"/>
</dbReference>
<evidence type="ECO:0000256" key="13">
    <source>
        <dbReference type="SAM" id="MobiDB-lite"/>
    </source>
</evidence>
<dbReference type="OMA" id="WTYHDEA"/>
<dbReference type="FunFam" id="3.40.850.10:FF:000046">
    <property type="entry name" value="Kinesin-like protein"/>
    <property type="match status" value="1"/>
</dbReference>
<organism evidence="15 16">
    <name type="scientific">Monodelphis domestica</name>
    <name type="common">Gray short-tailed opossum</name>
    <dbReference type="NCBI Taxonomy" id="13616"/>
    <lineage>
        <taxon>Eukaryota</taxon>
        <taxon>Metazoa</taxon>
        <taxon>Chordata</taxon>
        <taxon>Craniata</taxon>
        <taxon>Vertebrata</taxon>
        <taxon>Euteleostomi</taxon>
        <taxon>Mammalia</taxon>
        <taxon>Metatheria</taxon>
        <taxon>Didelphimorphia</taxon>
        <taxon>Didelphidae</taxon>
        <taxon>Monodelphis</taxon>
    </lineage>
</organism>
<feature type="binding site" evidence="10">
    <location>
        <begin position="435"/>
        <end position="442"/>
    </location>
    <ligand>
        <name>ATP</name>
        <dbReference type="ChEBI" id="CHEBI:30616"/>
    </ligand>
</feature>
<dbReference type="GO" id="GO:0005737">
    <property type="term" value="C:cytoplasm"/>
    <property type="evidence" value="ECO:0000318"/>
    <property type="project" value="GO_Central"/>
</dbReference>
<dbReference type="GO" id="GO:0072686">
    <property type="term" value="C:mitotic spindle"/>
    <property type="evidence" value="ECO:0000318"/>
    <property type="project" value="GO_Central"/>
</dbReference>
<dbReference type="Ensembl" id="ENSMODT00000017998.3">
    <property type="protein sequence ID" value="ENSMODP00000017670.3"/>
    <property type="gene ID" value="ENSMODG00000014132.4"/>
</dbReference>
<evidence type="ECO:0000256" key="12">
    <source>
        <dbReference type="SAM" id="Coils"/>
    </source>
</evidence>
<dbReference type="PROSITE" id="PS00411">
    <property type="entry name" value="KINESIN_MOTOR_1"/>
    <property type="match status" value="1"/>
</dbReference>
<evidence type="ECO:0000256" key="3">
    <source>
        <dbReference type="ARBA" id="ARBA00022490"/>
    </source>
</evidence>
<dbReference type="Pfam" id="PF00225">
    <property type="entry name" value="Kinesin"/>
    <property type="match status" value="1"/>
</dbReference>
<dbReference type="GO" id="GO:0003777">
    <property type="term" value="F:microtubule motor activity"/>
    <property type="evidence" value="ECO:0000318"/>
    <property type="project" value="GO_Central"/>
</dbReference>
<dbReference type="InterPro" id="IPR027640">
    <property type="entry name" value="Kinesin-like_fam"/>
</dbReference>
<dbReference type="Bgee" id="ENSMODG00000014132">
    <property type="expression patterns" value="Expressed in hindlimb bud and 19 other cell types or tissues"/>
</dbReference>
<keyword evidence="4 11" id="KW-0493">Microtubule</keyword>
<keyword evidence="7 12" id="KW-0175">Coiled coil</keyword>
<feature type="region of interest" description="Disordered" evidence="13">
    <location>
        <begin position="62"/>
        <end position="85"/>
    </location>
</feature>
<dbReference type="RefSeq" id="XP_007483743.1">
    <property type="nucleotide sequence ID" value="XM_007483681.3"/>
</dbReference>
<feature type="coiled-coil region" evidence="12">
    <location>
        <begin position="174"/>
        <end position="278"/>
    </location>
</feature>
<dbReference type="FunCoup" id="F6XKS9">
    <property type="interactions" value="433"/>
</dbReference>
<dbReference type="PRINTS" id="PR00380">
    <property type="entry name" value="KINESINHEAVY"/>
</dbReference>
<dbReference type="GO" id="GO:0090307">
    <property type="term" value="P:mitotic spindle assembly"/>
    <property type="evidence" value="ECO:0000318"/>
    <property type="project" value="GO_Central"/>
</dbReference>
<dbReference type="GO" id="GO:0016887">
    <property type="term" value="F:ATP hydrolysis activity"/>
    <property type="evidence" value="ECO:0000318"/>
    <property type="project" value="GO_Central"/>
</dbReference>
<dbReference type="KEGG" id="mdo:100027350"/>
<reference evidence="15" key="2">
    <citation type="submission" date="2025-08" db="UniProtKB">
        <authorList>
            <consortium name="Ensembl"/>
        </authorList>
    </citation>
    <scope>IDENTIFICATION</scope>
</reference>
<feature type="compositionally biased region" description="Basic and acidic residues" evidence="13">
    <location>
        <begin position="65"/>
        <end position="75"/>
    </location>
</feature>
<dbReference type="Proteomes" id="UP000002280">
    <property type="component" value="Chromosome 2"/>
</dbReference>
<evidence type="ECO:0000256" key="6">
    <source>
        <dbReference type="ARBA" id="ARBA00022840"/>
    </source>
</evidence>
<evidence type="ECO:0000313" key="16">
    <source>
        <dbReference type="Proteomes" id="UP000002280"/>
    </source>
</evidence>
<evidence type="ECO:0000256" key="9">
    <source>
        <dbReference type="ARBA" id="ARBA00023212"/>
    </source>
</evidence>
<comment type="subcellular location">
    <subcellularLocation>
        <location evidence="1">Cytoplasm</location>
        <location evidence="1">Cytoskeleton</location>
    </subcellularLocation>
</comment>
<keyword evidence="6 10" id="KW-0067">ATP-binding</keyword>
<dbReference type="GO" id="GO:0005634">
    <property type="term" value="C:nucleus"/>
    <property type="evidence" value="ECO:0000318"/>
    <property type="project" value="GO_Central"/>
</dbReference>
<accession>F6XKS9</accession>
<sequence>MSFNAWGGGNGPGFATIGPEVEAKFMIGRGLLKLSRMEKDNMELKMPPDKASSSQLPVLGLSAKRGLDKENVPEPKKKRARGPGTAATIAISHPRVPTMATMPRVKKQEAAQKATLKSGPWHTTAANTGIKSRKPISAVSAPKPAVDPTTTRKGPSKRPAWDVKGQLCDLRKEFSACQEQTEVLTRENRELRNQLGEAEQHTKTLNAENKALKAENKALSGELSEVQVQAKQDQLELVKLGARVLELEELLHNQEGLIQSLQEEQLRLQAERRDLVIQLEVQTTQLQESTAALAKSQAEIITQAALLAERTEHLHGLEMERRYLHNQLQELKGNIRVFCRVRPALPGELEPPSGLIVFPPGPNGASDPPTRLSLTRPSDDRCSIIGGLPGPPVRYDFSFDRVFLPGSRQNEVFEEVSLLVQSALDGYPVCIFAYGQTGSGKTFTMEGGPGGDPQVEGLIPRAVRHLFSVAKKLQGQGWSYTFVASYVEIYNETIRDLLASVGGARKCQGGECEIRLAGPGSKELIVTNARYVPVTCEEEVESLLHLARQNRAVARTTQNEQSSRSHSVFQLQISGKHMGQNLHCAAPLSLVDLAGSERLDPGLSAGPAERERLKETQAINSSLSTLGLVIMALSNKEPHVPYRNSKLTYLLQNSLGGSAKMLMFVNISPLEENFSESLNSLRFASKVNQCIIGTARSNKK</sequence>
<dbReference type="SMART" id="SM00129">
    <property type="entry name" value="KISc"/>
    <property type="match status" value="1"/>
</dbReference>
<keyword evidence="16" id="KW-1185">Reference proteome</keyword>
<dbReference type="GO" id="GO:0005815">
    <property type="term" value="C:microtubule organizing center"/>
    <property type="evidence" value="ECO:0000318"/>
    <property type="project" value="GO_Central"/>
</dbReference>
<evidence type="ECO:0000256" key="10">
    <source>
        <dbReference type="PROSITE-ProRule" id="PRU00283"/>
    </source>
</evidence>
<reference evidence="15" key="3">
    <citation type="submission" date="2025-09" db="UniProtKB">
        <authorList>
            <consortium name="Ensembl"/>
        </authorList>
    </citation>
    <scope>IDENTIFICATION</scope>
</reference>
<dbReference type="CDD" id="cd01366">
    <property type="entry name" value="KISc_C_terminal"/>
    <property type="match status" value="1"/>
</dbReference>
<protein>
    <recommendedName>
        <fullName evidence="11">Kinesin-like protein</fullName>
    </recommendedName>
</protein>
<dbReference type="InterPro" id="IPR027417">
    <property type="entry name" value="P-loop_NTPase"/>
</dbReference>